<dbReference type="InterPro" id="IPR025558">
    <property type="entry name" value="DUF4283"/>
</dbReference>
<evidence type="ECO:0000313" key="2">
    <source>
        <dbReference type="EMBL" id="KAG5552844.1"/>
    </source>
</evidence>
<reference evidence="2" key="1">
    <citation type="submission" date="2020-08" db="EMBL/GenBank/DDBJ databases">
        <title>Plant Genome Project.</title>
        <authorList>
            <person name="Zhang R.-G."/>
        </authorList>
    </citation>
    <scope>NUCLEOTIDE SEQUENCE</scope>
    <source>
        <strain evidence="2">WSP0</strain>
        <tissue evidence="2">Leaf</tissue>
    </source>
</reference>
<dbReference type="InterPro" id="IPR040256">
    <property type="entry name" value="At4g02000-like"/>
</dbReference>
<dbReference type="PANTHER" id="PTHR31286">
    <property type="entry name" value="GLYCINE-RICH CELL WALL STRUCTURAL PROTEIN 1.8-LIKE"/>
    <property type="match status" value="1"/>
</dbReference>
<dbReference type="Proteomes" id="UP000823749">
    <property type="component" value="Chromosome 4"/>
</dbReference>
<organism evidence="2 3">
    <name type="scientific">Rhododendron griersonianum</name>
    <dbReference type="NCBI Taxonomy" id="479676"/>
    <lineage>
        <taxon>Eukaryota</taxon>
        <taxon>Viridiplantae</taxon>
        <taxon>Streptophyta</taxon>
        <taxon>Embryophyta</taxon>
        <taxon>Tracheophyta</taxon>
        <taxon>Spermatophyta</taxon>
        <taxon>Magnoliopsida</taxon>
        <taxon>eudicotyledons</taxon>
        <taxon>Gunneridae</taxon>
        <taxon>Pentapetalae</taxon>
        <taxon>asterids</taxon>
        <taxon>Ericales</taxon>
        <taxon>Ericaceae</taxon>
        <taxon>Ericoideae</taxon>
        <taxon>Rhodoreae</taxon>
        <taxon>Rhododendron</taxon>
    </lineage>
</organism>
<evidence type="ECO:0000313" key="3">
    <source>
        <dbReference type="Proteomes" id="UP000823749"/>
    </source>
</evidence>
<comment type="caution">
    <text evidence="2">The sequence shown here is derived from an EMBL/GenBank/DDBJ whole genome shotgun (WGS) entry which is preliminary data.</text>
</comment>
<name>A0AAV6KKK6_9ERIC</name>
<evidence type="ECO:0000259" key="1">
    <source>
        <dbReference type="Pfam" id="PF14111"/>
    </source>
</evidence>
<sequence length="395" mass="42852">MMVNSLIPKPKLLDFLELVTVPSNGETSMANQLDDLSKENSMLRKVLAEKSVPTPSPRGAWKDKVRESSVGRVNLEFIPPHVINDRIVVSPPAEVEEQGLGRWKNCLVGHFLDKKVPFQMVRAITMKIWEKFGISDVLANDSGFFFFVFAHDGDLFKVLEAGPWLIGVCVEVNLDSSFPESFDLLCPNGDSMTVNIKYPWLPLKCLRCKVFGHSDAHCPTKPKPIPGAVLVETVGTPAQAGSDSLGGTKPDVAVSPPREGGPKDFGHSQVPSMPTCAKVVVQSPSRIRICDDAAIEMVVVMMLLLRSHGAALTSNRFSPLSAKEADMAGGGSDIIASSSTEVIEVVGQPVEPVLSVSQEVVVLPMPQEGKAKIRPENMVCTTARCFPVGWQFAHN</sequence>
<feature type="domain" description="DUF4283" evidence="1">
    <location>
        <begin position="101"/>
        <end position="168"/>
    </location>
</feature>
<dbReference type="AlphaFoldDB" id="A0AAV6KKK6"/>
<protein>
    <recommendedName>
        <fullName evidence="1">DUF4283 domain-containing protein</fullName>
    </recommendedName>
</protein>
<proteinExistence type="predicted"/>
<accession>A0AAV6KKK6</accession>
<dbReference type="PANTHER" id="PTHR31286:SF99">
    <property type="entry name" value="DUF4283 DOMAIN-CONTAINING PROTEIN"/>
    <property type="match status" value="1"/>
</dbReference>
<keyword evidence="3" id="KW-1185">Reference proteome</keyword>
<dbReference type="Pfam" id="PF14111">
    <property type="entry name" value="DUF4283"/>
    <property type="match status" value="1"/>
</dbReference>
<gene>
    <name evidence="2" type="ORF">RHGRI_010824</name>
</gene>
<dbReference type="EMBL" id="JACTNZ010000004">
    <property type="protein sequence ID" value="KAG5552844.1"/>
    <property type="molecule type" value="Genomic_DNA"/>
</dbReference>